<organism evidence="3 4">
    <name type="scientific">Alteriqipengyuania abyssalis</name>
    <dbReference type="NCBI Taxonomy" id="2860200"/>
    <lineage>
        <taxon>Bacteria</taxon>
        <taxon>Pseudomonadati</taxon>
        <taxon>Pseudomonadota</taxon>
        <taxon>Alphaproteobacteria</taxon>
        <taxon>Sphingomonadales</taxon>
        <taxon>Erythrobacteraceae</taxon>
        <taxon>Alteriqipengyuania</taxon>
    </lineage>
</organism>
<evidence type="ECO:0000256" key="1">
    <source>
        <dbReference type="SAM" id="MobiDB-lite"/>
    </source>
</evidence>
<protein>
    <submittedName>
        <fullName evidence="3">Uncharacterized protein</fullName>
    </submittedName>
</protein>
<keyword evidence="2" id="KW-0732">Signal</keyword>
<evidence type="ECO:0000313" key="3">
    <source>
        <dbReference type="EMBL" id="MBY8336477.1"/>
    </source>
</evidence>
<sequence length="222" mass="23310">MKFSQCALAGALVALAVPASAHAEGKSLQLAKVVLDTETAPIEARVKGGTLCVFPSNIELPKEKKTQDFERYDRLVSDALGTGEVAVVSDSDDLFAAESDDKGDILLGAVMAPTAINICSSVNGFKGTIDIKVQWQFYDRGSAKVVETLTTEGSGTLAKFSNSGFEEMWDAAFVDALRKVQQAGVIDRVLATGATVDSVEPAAGDPTQAEVLDEPQDVAPAT</sequence>
<evidence type="ECO:0000313" key="4">
    <source>
        <dbReference type="Proteomes" id="UP000759298"/>
    </source>
</evidence>
<accession>A0ABS7PCQ6</accession>
<evidence type="ECO:0000256" key="2">
    <source>
        <dbReference type="SAM" id="SignalP"/>
    </source>
</evidence>
<keyword evidence="4" id="KW-1185">Reference proteome</keyword>
<reference evidence="3 4" key="1">
    <citation type="submission" date="2021-07" db="EMBL/GenBank/DDBJ databases">
        <title>Alteriqipengyuania abyssalis NZ-12B nov, sp.nov isolated from deep sea sponge in pacific ocean.</title>
        <authorList>
            <person name="Tareen S."/>
            <person name="Wink J."/>
        </authorList>
    </citation>
    <scope>NUCLEOTIDE SEQUENCE [LARGE SCALE GENOMIC DNA]</scope>
    <source>
        <strain evidence="3 4">NZ-12B</strain>
    </source>
</reference>
<proteinExistence type="predicted"/>
<gene>
    <name evidence="3" type="ORF">KYN89_05410</name>
</gene>
<comment type="caution">
    <text evidence="3">The sequence shown here is derived from an EMBL/GenBank/DDBJ whole genome shotgun (WGS) entry which is preliminary data.</text>
</comment>
<feature type="region of interest" description="Disordered" evidence="1">
    <location>
        <begin position="199"/>
        <end position="222"/>
    </location>
</feature>
<dbReference type="EMBL" id="JAHWXP010000002">
    <property type="protein sequence ID" value="MBY8336477.1"/>
    <property type="molecule type" value="Genomic_DNA"/>
</dbReference>
<feature type="signal peptide" evidence="2">
    <location>
        <begin position="1"/>
        <end position="23"/>
    </location>
</feature>
<name>A0ABS7PCQ6_9SPHN</name>
<feature type="chain" id="PRO_5046504600" evidence="2">
    <location>
        <begin position="24"/>
        <end position="222"/>
    </location>
</feature>
<dbReference type="Proteomes" id="UP000759298">
    <property type="component" value="Unassembled WGS sequence"/>
</dbReference>
<dbReference type="RefSeq" id="WP_222824172.1">
    <property type="nucleotide sequence ID" value="NZ_JAHWXP010000002.1"/>
</dbReference>